<dbReference type="Proteomes" id="UP000252118">
    <property type="component" value="Unassembled WGS sequence"/>
</dbReference>
<proteinExistence type="predicted"/>
<keyword evidence="1" id="KW-1133">Transmembrane helix</keyword>
<evidence type="ECO:0000256" key="1">
    <source>
        <dbReference type="SAM" id="Phobius"/>
    </source>
</evidence>
<dbReference type="OrthoDB" id="2643649at2"/>
<name>A0A366ESR9_9BACI</name>
<feature type="transmembrane region" description="Helical" evidence="1">
    <location>
        <begin position="35"/>
        <end position="60"/>
    </location>
</feature>
<evidence type="ECO:0000313" key="2">
    <source>
        <dbReference type="EMBL" id="RBP05344.1"/>
    </source>
</evidence>
<gene>
    <name evidence="2" type="ORF">DET59_10461</name>
</gene>
<comment type="caution">
    <text evidence="2">The sequence shown here is derived from an EMBL/GenBank/DDBJ whole genome shotgun (WGS) entry which is preliminary data.</text>
</comment>
<dbReference type="PROSITE" id="PS51257">
    <property type="entry name" value="PROKAR_LIPOPROTEIN"/>
    <property type="match status" value="1"/>
</dbReference>
<dbReference type="RefSeq" id="WP_113968855.1">
    <property type="nucleotide sequence ID" value="NZ_QNRJ01000004.1"/>
</dbReference>
<keyword evidence="1" id="KW-0472">Membrane</keyword>
<dbReference type="AlphaFoldDB" id="A0A366ESR9"/>
<sequence length="65" mass="7671">MKKWEFLIPLVLILTGLACLTMSGTFMFYQEVETYFKTFATLCFWMSIPIVAGIILYLIYFKKRS</sequence>
<accession>A0A366ESR9</accession>
<reference evidence="2 3" key="1">
    <citation type="submission" date="2018-06" db="EMBL/GenBank/DDBJ databases">
        <title>Freshwater and sediment microbial communities from various areas in North America, analyzing microbe dynamics in response to fracking.</title>
        <authorList>
            <person name="Lamendella R."/>
        </authorList>
    </citation>
    <scope>NUCLEOTIDE SEQUENCE [LARGE SCALE GENOMIC DNA]</scope>
    <source>
        <strain evidence="2 3">97B</strain>
    </source>
</reference>
<keyword evidence="1" id="KW-0812">Transmembrane</keyword>
<organism evidence="2 3">
    <name type="scientific">Rossellomorea aquimaris</name>
    <dbReference type="NCBI Taxonomy" id="189382"/>
    <lineage>
        <taxon>Bacteria</taxon>
        <taxon>Bacillati</taxon>
        <taxon>Bacillota</taxon>
        <taxon>Bacilli</taxon>
        <taxon>Bacillales</taxon>
        <taxon>Bacillaceae</taxon>
        <taxon>Rossellomorea</taxon>
    </lineage>
</organism>
<dbReference type="EMBL" id="QNRJ01000004">
    <property type="protein sequence ID" value="RBP05344.1"/>
    <property type="molecule type" value="Genomic_DNA"/>
</dbReference>
<feature type="transmembrane region" description="Helical" evidence="1">
    <location>
        <begin position="7"/>
        <end position="29"/>
    </location>
</feature>
<protein>
    <submittedName>
        <fullName evidence="2">Uncharacterized protein</fullName>
    </submittedName>
</protein>
<evidence type="ECO:0000313" key="3">
    <source>
        <dbReference type="Proteomes" id="UP000252118"/>
    </source>
</evidence>